<evidence type="ECO:0000256" key="1">
    <source>
        <dbReference type="SAM" id="SignalP"/>
    </source>
</evidence>
<keyword evidence="1" id="KW-0732">Signal</keyword>
<evidence type="ECO:0000259" key="2">
    <source>
        <dbReference type="Pfam" id="PF13883"/>
    </source>
</evidence>
<reference evidence="3" key="1">
    <citation type="submission" date="2020-05" db="EMBL/GenBank/DDBJ databases">
        <title>Mycena genomes resolve the evolution of fungal bioluminescence.</title>
        <authorList>
            <person name="Tsai I.J."/>
        </authorList>
    </citation>
    <scope>NUCLEOTIDE SEQUENCE</scope>
    <source>
        <strain evidence="3">CCC161011</strain>
    </source>
</reference>
<keyword evidence="4" id="KW-1185">Reference proteome</keyword>
<dbReference type="OrthoDB" id="2138282at2759"/>
<dbReference type="InterPro" id="IPR012349">
    <property type="entry name" value="Split_barrel_FMN-bd"/>
</dbReference>
<proteinExistence type="predicted"/>
<comment type="caution">
    <text evidence="3">The sequence shown here is derived from an EMBL/GenBank/DDBJ whole genome shotgun (WGS) entry which is preliminary data.</text>
</comment>
<dbReference type="EMBL" id="JACAZI010000016">
    <property type="protein sequence ID" value="KAF7343202.1"/>
    <property type="molecule type" value="Genomic_DNA"/>
</dbReference>
<feature type="domain" description="CREG-like beta-barrel" evidence="2">
    <location>
        <begin position="36"/>
        <end position="210"/>
    </location>
</feature>
<protein>
    <submittedName>
        <fullName evidence="3">FMN-binding split barrel-related protein</fullName>
    </submittedName>
</protein>
<gene>
    <name evidence="3" type="ORF">MVEN_01751400</name>
</gene>
<feature type="signal peptide" evidence="1">
    <location>
        <begin position="1"/>
        <end position="18"/>
    </location>
</feature>
<dbReference type="SUPFAM" id="SSF50475">
    <property type="entry name" value="FMN-binding split barrel"/>
    <property type="match status" value="1"/>
</dbReference>
<name>A0A8H6XLG3_9AGAR</name>
<dbReference type="Proteomes" id="UP000620124">
    <property type="component" value="Unassembled WGS sequence"/>
</dbReference>
<accession>A0A8H6XLG3</accession>
<sequence length="239" mass="26446">MRITLALAVAGLIRALLALPSQTIFQNIPDDAYRIPTVHESAVMARRILHLSTLGTLSTIFPASTSTQEIRPSDVSGTAIGLVDYIADCEHATGNPTILALDIATSFKNVAAGSNISLSLNWVPPSGQVRSPASLPRFSLQGYLEDVSAAEAAEHAIPACFAKYHPDARARYPGNRIHSSRWTRLVVQEVYWIGGFGDRAFIGWIPVREWRNVTREEVRDCVLPGEEKRTTWMEWFGFR</sequence>
<evidence type="ECO:0000313" key="4">
    <source>
        <dbReference type="Proteomes" id="UP000620124"/>
    </source>
</evidence>
<dbReference type="Gene3D" id="2.30.110.10">
    <property type="entry name" value="Electron Transport, Fmn-binding Protein, Chain A"/>
    <property type="match status" value="1"/>
</dbReference>
<dbReference type="PANTHER" id="PTHR37273:SF1">
    <property type="entry name" value="ADL397C-AP"/>
    <property type="match status" value="1"/>
</dbReference>
<dbReference type="InterPro" id="IPR055343">
    <property type="entry name" value="CREG_beta-barrel"/>
</dbReference>
<dbReference type="AlphaFoldDB" id="A0A8H6XLG3"/>
<feature type="chain" id="PRO_5034233120" evidence="1">
    <location>
        <begin position="19"/>
        <end position="239"/>
    </location>
</feature>
<evidence type="ECO:0000313" key="3">
    <source>
        <dbReference type="EMBL" id="KAF7343202.1"/>
    </source>
</evidence>
<dbReference type="Pfam" id="PF13883">
    <property type="entry name" value="CREG_beta-barrel"/>
    <property type="match status" value="1"/>
</dbReference>
<dbReference type="PANTHER" id="PTHR37273">
    <property type="entry name" value="CHROMOSOME 8, WHOLE GENOME SHOTGUN SEQUENCE"/>
    <property type="match status" value="1"/>
</dbReference>
<organism evidence="3 4">
    <name type="scientific">Mycena venus</name>
    <dbReference type="NCBI Taxonomy" id="2733690"/>
    <lineage>
        <taxon>Eukaryota</taxon>
        <taxon>Fungi</taxon>
        <taxon>Dikarya</taxon>
        <taxon>Basidiomycota</taxon>
        <taxon>Agaricomycotina</taxon>
        <taxon>Agaricomycetes</taxon>
        <taxon>Agaricomycetidae</taxon>
        <taxon>Agaricales</taxon>
        <taxon>Marasmiineae</taxon>
        <taxon>Mycenaceae</taxon>
        <taxon>Mycena</taxon>
    </lineage>
</organism>